<reference evidence="2 4" key="1">
    <citation type="submission" date="2011-05" db="EMBL/GenBank/DDBJ databases">
        <authorList>
            <person name="Muzny D."/>
            <person name="Qin X."/>
            <person name="Deng J."/>
            <person name="Jiang H."/>
            <person name="Liu Y."/>
            <person name="Qu J."/>
            <person name="Song X.-Z."/>
            <person name="Zhang L."/>
            <person name="Thornton R."/>
            <person name="Coyle M."/>
            <person name="Francisco L."/>
            <person name="Jackson L."/>
            <person name="Javaid M."/>
            <person name="Korchina V."/>
            <person name="Kovar C."/>
            <person name="Mata R."/>
            <person name="Mathew T."/>
            <person name="Ngo R."/>
            <person name="Nguyen L."/>
            <person name="Nguyen N."/>
            <person name="Okwuonu G."/>
            <person name="Ongeri F."/>
            <person name="Pham C."/>
            <person name="Simmons D."/>
            <person name="Wilczek-Boney K."/>
            <person name="Hale W."/>
            <person name="Jakkamsetti A."/>
            <person name="Pham P."/>
            <person name="Ruth R."/>
            <person name="San Lucas F."/>
            <person name="Warren J."/>
            <person name="Zhang J."/>
            <person name="Zhao Z."/>
            <person name="Zhou C."/>
            <person name="Zhu D."/>
            <person name="Lee S."/>
            <person name="Bess C."/>
            <person name="Blankenburg K."/>
            <person name="Forbes L."/>
            <person name="Fu Q."/>
            <person name="Gubbala S."/>
            <person name="Hirani K."/>
            <person name="Jayaseelan J.C."/>
            <person name="Lara F."/>
            <person name="Munidasa M."/>
            <person name="Palculict T."/>
            <person name="Patil S."/>
            <person name="Pu L.-L."/>
            <person name="Saada N."/>
            <person name="Tang L."/>
            <person name="Weissenberger G."/>
            <person name="Zhu Y."/>
            <person name="Hemphill L."/>
            <person name="Shang Y."/>
            <person name="Youmans B."/>
            <person name="Ayvaz T."/>
            <person name="Ross M."/>
            <person name="Santibanez J."/>
            <person name="Aqrawi P."/>
            <person name="Gross S."/>
            <person name="Joshi V."/>
            <person name="Fowler G."/>
            <person name="Nazareth L."/>
            <person name="Reid J."/>
            <person name="Worley K."/>
            <person name="Petrosino J."/>
            <person name="Highlander S."/>
            <person name="Gibbs R."/>
        </authorList>
    </citation>
    <scope>NUCLEOTIDE SEQUENCE [LARGE SCALE GENOMIC DNA]</scope>
    <source>
        <strain evidence="2 4">ATCC 33926</strain>
    </source>
</reference>
<keyword evidence="1" id="KW-0732">Signal</keyword>
<reference evidence="3 5" key="2">
    <citation type="submission" date="2022-03" db="EMBL/GenBank/DDBJ databases">
        <title>Genome sequencing of Neisseria macacae.</title>
        <authorList>
            <person name="Baek M.-G."/>
        </authorList>
    </citation>
    <scope>NUCLEOTIDE SEQUENCE [LARGE SCALE GENOMIC DNA]</scope>
    <source>
        <strain evidence="3 5">ATCC 33926</strain>
    </source>
</reference>
<evidence type="ECO:0000313" key="4">
    <source>
        <dbReference type="Proteomes" id="UP000004982"/>
    </source>
</evidence>
<gene>
    <name evidence="2" type="ORF">HMPREF9418_2182</name>
    <name evidence="3" type="ORF">MON40_05200</name>
</gene>
<sequence length="150" mass="16201">MKKTFLLICLAATAAASAETISLEVSGNPAFRQYSANAKVEPAFKSIQNECGDFAVAPVSLSPKKDAKYFVAVCTMGGSASTEFQILSSGRGKSKVLLEDGGYGINILPQQHNGLRDIAVTEGNARYCTETRYRFNGKAYRPYKRKSCLG</sequence>
<dbReference type="Proteomes" id="UP000004982">
    <property type="component" value="Unassembled WGS sequence"/>
</dbReference>
<feature type="signal peptide" evidence="1">
    <location>
        <begin position="1"/>
        <end position="18"/>
    </location>
</feature>
<keyword evidence="5" id="KW-1185">Reference proteome</keyword>
<evidence type="ECO:0000313" key="5">
    <source>
        <dbReference type="Proteomes" id="UP000829455"/>
    </source>
</evidence>
<feature type="chain" id="PRO_5041463109" evidence="1">
    <location>
        <begin position="19"/>
        <end position="150"/>
    </location>
</feature>
<name>A0AA36UHQ0_9NEIS</name>
<proteinExistence type="predicted"/>
<protein>
    <submittedName>
        <fullName evidence="2">Uncharacterized protein</fullName>
    </submittedName>
</protein>
<evidence type="ECO:0000313" key="3">
    <source>
        <dbReference type="EMBL" id="UNV85903.1"/>
    </source>
</evidence>
<dbReference type="Proteomes" id="UP000829455">
    <property type="component" value="Chromosome"/>
</dbReference>
<evidence type="ECO:0000256" key="1">
    <source>
        <dbReference type="SAM" id="SignalP"/>
    </source>
</evidence>
<dbReference type="EMBL" id="AFQE01000107">
    <property type="protein sequence ID" value="EGQ75967.1"/>
    <property type="molecule type" value="Genomic_DNA"/>
</dbReference>
<dbReference type="RefSeq" id="WP_003779356.1">
    <property type="nucleotide sequence ID" value="NZ_CP094241.1"/>
</dbReference>
<evidence type="ECO:0000313" key="2">
    <source>
        <dbReference type="EMBL" id="EGQ75967.1"/>
    </source>
</evidence>
<accession>A0AA36UHQ0</accession>
<organism evidence="2 4">
    <name type="scientific">Neisseria macacae ATCC 33926</name>
    <dbReference type="NCBI Taxonomy" id="997348"/>
    <lineage>
        <taxon>Bacteria</taxon>
        <taxon>Pseudomonadati</taxon>
        <taxon>Pseudomonadota</taxon>
        <taxon>Betaproteobacteria</taxon>
        <taxon>Neisseriales</taxon>
        <taxon>Neisseriaceae</taxon>
        <taxon>Neisseria</taxon>
    </lineage>
</organism>
<dbReference type="EMBL" id="CP094241">
    <property type="protein sequence ID" value="UNV85903.1"/>
    <property type="molecule type" value="Genomic_DNA"/>
</dbReference>
<dbReference type="AlphaFoldDB" id="A0AA36UHQ0"/>